<feature type="region of interest" description="Disordered" evidence="1">
    <location>
        <begin position="351"/>
        <end position="400"/>
    </location>
</feature>
<reference evidence="2 3" key="1">
    <citation type="submission" date="2012-05" db="EMBL/GenBank/DDBJ databases">
        <title>Recombination and specialization in a pathogen metapopulation.</title>
        <authorList>
            <person name="Gardiner A."/>
            <person name="Kemen E."/>
            <person name="Schultz-Larsen T."/>
            <person name="MacLean D."/>
            <person name="Van Oosterhout C."/>
            <person name="Jones J.D.G."/>
        </authorList>
    </citation>
    <scope>NUCLEOTIDE SEQUENCE [LARGE SCALE GENOMIC DNA]</scope>
    <source>
        <strain evidence="2 3">Ac Nc2</strain>
    </source>
</reference>
<feature type="compositionally biased region" description="Polar residues" evidence="1">
    <location>
        <begin position="123"/>
        <end position="133"/>
    </location>
</feature>
<feature type="compositionally biased region" description="Basic and acidic residues" evidence="1">
    <location>
        <begin position="354"/>
        <end position="372"/>
    </location>
</feature>
<accession>A0A024G420</accession>
<sequence length="400" mass="44742">MAYNWADPKKNSRLNTMMMQKSEQTRLSRLSRVKSTVSNQLHPVIERKLSVKNTNREAVDEPQTTDVETIRYSADRLKRTQGDRPAAALSNFGIDATADGLFHPESTIQAFSEHDAKFSVSTLKAGKNSQSESRLPVLKSGSQRGTLEKGGVVKSKHSVGTSERSLPSSRSDTSLRVMPTESNYFIRNSDQTDKPHDRKSGLKFPTNVGTVSVNQENGSNSTAPARIQTCPHELGRHESTHTSVKVPLLPLSQMSLAEKYQELKQIMRSNRSTRRQCATTLSSECKKSIIGNMSKDSHDTSSRQSKSVMRIVSLKKSKQPVRNRNGVSLADLREEHRQALEMLRELEAPTYTCEVDKQSSSHFEKETSRQSETDSPSNGNNVDSIYENEGDYENEVFEDS</sequence>
<evidence type="ECO:0000313" key="3">
    <source>
        <dbReference type="Proteomes" id="UP000053237"/>
    </source>
</evidence>
<feature type="region of interest" description="Disordered" evidence="1">
    <location>
        <begin position="123"/>
        <end position="224"/>
    </location>
</feature>
<feature type="compositionally biased region" description="Polar residues" evidence="1">
    <location>
        <begin position="207"/>
        <end position="223"/>
    </location>
</feature>
<dbReference type="InParanoid" id="A0A024G420"/>
<feature type="compositionally biased region" description="Polar residues" evidence="1">
    <location>
        <begin position="158"/>
        <end position="189"/>
    </location>
</feature>
<dbReference type="AlphaFoldDB" id="A0A024G420"/>
<gene>
    <name evidence="2" type="ORF">BN9_020910</name>
</gene>
<protein>
    <submittedName>
        <fullName evidence="2">Uncharacterized protein</fullName>
    </submittedName>
</protein>
<evidence type="ECO:0000313" key="2">
    <source>
        <dbReference type="EMBL" id="CCI41307.1"/>
    </source>
</evidence>
<proteinExistence type="predicted"/>
<dbReference type="OrthoDB" id="168437at2759"/>
<organism evidence="2 3">
    <name type="scientific">Albugo candida</name>
    <dbReference type="NCBI Taxonomy" id="65357"/>
    <lineage>
        <taxon>Eukaryota</taxon>
        <taxon>Sar</taxon>
        <taxon>Stramenopiles</taxon>
        <taxon>Oomycota</taxon>
        <taxon>Peronosporomycetes</taxon>
        <taxon>Albuginales</taxon>
        <taxon>Albuginaceae</taxon>
        <taxon>Albugo</taxon>
    </lineage>
</organism>
<feature type="region of interest" description="Disordered" evidence="1">
    <location>
        <begin position="289"/>
        <end position="330"/>
    </location>
</feature>
<comment type="caution">
    <text evidence="2">The sequence shown here is derived from an EMBL/GenBank/DDBJ whole genome shotgun (WGS) entry which is preliminary data.</text>
</comment>
<evidence type="ECO:0000256" key="1">
    <source>
        <dbReference type="SAM" id="MobiDB-lite"/>
    </source>
</evidence>
<name>A0A024G420_9STRA</name>
<keyword evidence="3" id="KW-1185">Reference proteome</keyword>
<feature type="compositionally biased region" description="Acidic residues" evidence="1">
    <location>
        <begin position="386"/>
        <end position="400"/>
    </location>
</feature>
<feature type="compositionally biased region" description="Polar residues" evidence="1">
    <location>
        <begin position="373"/>
        <end position="383"/>
    </location>
</feature>
<dbReference type="EMBL" id="CAIX01000017">
    <property type="protein sequence ID" value="CCI41307.1"/>
    <property type="molecule type" value="Genomic_DNA"/>
</dbReference>
<dbReference type="Proteomes" id="UP000053237">
    <property type="component" value="Unassembled WGS sequence"/>
</dbReference>
<feature type="compositionally biased region" description="Basic and acidic residues" evidence="1">
    <location>
        <begin position="190"/>
        <end position="200"/>
    </location>
</feature>